<gene>
    <name evidence="3" type="ORF">LCGC14_2452910</name>
</gene>
<dbReference type="PANTHER" id="PTHR46401:SF2">
    <property type="entry name" value="GLYCOSYLTRANSFERASE WBBK-RELATED"/>
    <property type="match status" value="1"/>
</dbReference>
<dbReference type="InterPro" id="IPR001296">
    <property type="entry name" value="Glyco_trans_1"/>
</dbReference>
<dbReference type="AlphaFoldDB" id="A0A0F9C372"/>
<dbReference type="Gene3D" id="3.40.50.2000">
    <property type="entry name" value="Glycogen Phosphorylase B"/>
    <property type="match status" value="2"/>
</dbReference>
<evidence type="ECO:0000259" key="2">
    <source>
        <dbReference type="Pfam" id="PF00534"/>
    </source>
</evidence>
<name>A0A0F9C372_9ZZZZ</name>
<dbReference type="CDD" id="cd03801">
    <property type="entry name" value="GT4_PimA-like"/>
    <property type="match status" value="1"/>
</dbReference>
<organism evidence="3">
    <name type="scientific">marine sediment metagenome</name>
    <dbReference type="NCBI Taxonomy" id="412755"/>
    <lineage>
        <taxon>unclassified sequences</taxon>
        <taxon>metagenomes</taxon>
        <taxon>ecological metagenomes</taxon>
    </lineage>
</organism>
<reference evidence="3" key="1">
    <citation type="journal article" date="2015" name="Nature">
        <title>Complex archaea that bridge the gap between prokaryotes and eukaryotes.</title>
        <authorList>
            <person name="Spang A."/>
            <person name="Saw J.H."/>
            <person name="Jorgensen S.L."/>
            <person name="Zaremba-Niedzwiedzka K."/>
            <person name="Martijn J."/>
            <person name="Lind A.E."/>
            <person name="van Eijk R."/>
            <person name="Schleper C."/>
            <person name="Guy L."/>
            <person name="Ettema T.J."/>
        </authorList>
    </citation>
    <scope>NUCLEOTIDE SEQUENCE</scope>
</reference>
<evidence type="ECO:0000256" key="1">
    <source>
        <dbReference type="ARBA" id="ARBA00022679"/>
    </source>
</evidence>
<feature type="non-terminal residue" evidence="3">
    <location>
        <position position="1"/>
    </location>
</feature>
<dbReference type="GO" id="GO:0009103">
    <property type="term" value="P:lipopolysaccharide biosynthetic process"/>
    <property type="evidence" value="ECO:0007669"/>
    <property type="project" value="TreeGrafter"/>
</dbReference>
<dbReference type="EMBL" id="LAZR01038001">
    <property type="protein sequence ID" value="KKL20692.1"/>
    <property type="molecule type" value="Genomic_DNA"/>
</dbReference>
<sequence length="280" mass="32775">FTRFFKFKRIPVISIFYHYENPRSIGDYLNLPFYNYLAKKQFSKHKNIITASESSKKQVIDFYDVKSEYIKFIPYGINLERFNPKNHNPEIKNKFGNSILLYVGAFYERKRIPILLKAMTNIIKQIPEAHLILIGTGQMLDYCKKFSKLLGIDQNVTFLGFVKDDLIRKYYASSEIFILPSELEGYGLVILEAMASGTPVICANKPPMSKIIENGGRTFKLNNSNDLSKKIIMLLNDREELSKLKRNALLIVKKYEWNHIIKIYIDYLNEKINLNINRYD</sequence>
<dbReference type="Pfam" id="PF00534">
    <property type="entry name" value="Glycos_transf_1"/>
    <property type="match status" value="1"/>
</dbReference>
<accession>A0A0F9C372</accession>
<protein>
    <recommendedName>
        <fullName evidence="2">Glycosyl transferase family 1 domain-containing protein</fullName>
    </recommendedName>
</protein>
<proteinExistence type="predicted"/>
<dbReference type="PANTHER" id="PTHR46401">
    <property type="entry name" value="GLYCOSYLTRANSFERASE WBBK-RELATED"/>
    <property type="match status" value="1"/>
</dbReference>
<keyword evidence="1" id="KW-0808">Transferase</keyword>
<evidence type="ECO:0000313" key="3">
    <source>
        <dbReference type="EMBL" id="KKL20692.1"/>
    </source>
</evidence>
<comment type="caution">
    <text evidence="3">The sequence shown here is derived from an EMBL/GenBank/DDBJ whole genome shotgun (WGS) entry which is preliminary data.</text>
</comment>
<feature type="domain" description="Glycosyl transferase family 1" evidence="2">
    <location>
        <begin position="96"/>
        <end position="248"/>
    </location>
</feature>
<dbReference type="GO" id="GO:0016757">
    <property type="term" value="F:glycosyltransferase activity"/>
    <property type="evidence" value="ECO:0007669"/>
    <property type="project" value="InterPro"/>
</dbReference>
<dbReference type="SUPFAM" id="SSF53756">
    <property type="entry name" value="UDP-Glycosyltransferase/glycogen phosphorylase"/>
    <property type="match status" value="1"/>
</dbReference>